<gene>
    <name evidence="9" type="ORF">ACFO5O_10420</name>
</gene>
<reference evidence="10" key="1">
    <citation type="journal article" date="2019" name="Int. J. Syst. Evol. Microbiol.">
        <title>The Global Catalogue of Microorganisms (GCM) 10K type strain sequencing project: providing services to taxonomists for standard genome sequencing and annotation.</title>
        <authorList>
            <consortium name="The Broad Institute Genomics Platform"/>
            <consortium name="The Broad Institute Genome Sequencing Center for Infectious Disease"/>
            <person name="Wu L."/>
            <person name="Ma J."/>
        </authorList>
    </citation>
    <scope>NUCLEOTIDE SEQUENCE [LARGE SCALE GENOMIC DNA]</scope>
    <source>
        <strain evidence="10">CCUG 63682</strain>
    </source>
</reference>
<dbReference type="Gene3D" id="3.90.120.10">
    <property type="entry name" value="DNA Methylase, subunit A, domain 2"/>
    <property type="match status" value="1"/>
</dbReference>
<proteinExistence type="inferred from homology"/>
<dbReference type="EC" id="2.1.1.37" evidence="1"/>
<dbReference type="SUPFAM" id="SSF53335">
    <property type="entry name" value="S-adenosyl-L-methionine-dependent methyltransferases"/>
    <property type="match status" value="1"/>
</dbReference>
<dbReference type="PRINTS" id="PR00105">
    <property type="entry name" value="C5METTRFRASE"/>
</dbReference>
<protein>
    <recommendedName>
        <fullName evidence="1">DNA (cytosine-5-)-methyltransferase</fullName>
        <ecNumber evidence="1">2.1.1.37</ecNumber>
    </recommendedName>
</protein>
<evidence type="ECO:0000313" key="9">
    <source>
        <dbReference type="EMBL" id="MFC4722738.1"/>
    </source>
</evidence>
<dbReference type="Proteomes" id="UP001595953">
    <property type="component" value="Unassembled WGS sequence"/>
</dbReference>
<evidence type="ECO:0000313" key="10">
    <source>
        <dbReference type="Proteomes" id="UP001595953"/>
    </source>
</evidence>
<dbReference type="PANTHER" id="PTHR10629:SF52">
    <property type="entry name" value="DNA (CYTOSINE-5)-METHYLTRANSFERASE 1"/>
    <property type="match status" value="1"/>
</dbReference>
<evidence type="ECO:0000256" key="4">
    <source>
        <dbReference type="ARBA" id="ARBA00022691"/>
    </source>
</evidence>
<dbReference type="Pfam" id="PF00145">
    <property type="entry name" value="DNA_methylase"/>
    <property type="match status" value="1"/>
</dbReference>
<sequence>MQNKTIKAVDFFCSGGGMSYGMQQAGIQVIAGIDFDESCKETYESNIKGAEFIHADVFELKEEDLENKLSLKKNDDKLILIGCSPCQFWSIINTDKTKSANSKNLLVEFSRFVKYFRPGYVVVENVPGVLRKKEESGLNEFIEWLKANGYKNPHFKVHNVNNYGVPQSRKRFTLIATRLSEDEIKPLEIEGKKLAVKDVLGEINGFPKIEAGHKDETAFYHSVPSISEINKKRLKKVGKNGGNRFGFAEDPELQLDCFVGRDDSFKDTFGRLWWNRPSPTITTKFFSISNGRFVHPEEDRALSIREGATLQSFPKNYIFKTTSIAKTARMIGNAVPPKYAEAIGRAIVNSKL</sequence>
<evidence type="ECO:0000256" key="2">
    <source>
        <dbReference type="ARBA" id="ARBA00022603"/>
    </source>
</evidence>
<dbReference type="Gene3D" id="3.40.50.150">
    <property type="entry name" value="Vaccinia Virus protein VP39"/>
    <property type="match status" value="1"/>
</dbReference>
<feature type="active site" evidence="7">
    <location>
        <position position="86"/>
    </location>
</feature>
<evidence type="ECO:0000256" key="6">
    <source>
        <dbReference type="ARBA" id="ARBA00047422"/>
    </source>
</evidence>
<evidence type="ECO:0000256" key="8">
    <source>
        <dbReference type="RuleBase" id="RU000416"/>
    </source>
</evidence>
<dbReference type="EMBL" id="JBHSGP010000014">
    <property type="protein sequence ID" value="MFC4722738.1"/>
    <property type="molecule type" value="Genomic_DNA"/>
</dbReference>
<evidence type="ECO:0000256" key="1">
    <source>
        <dbReference type="ARBA" id="ARBA00011975"/>
    </source>
</evidence>
<dbReference type="NCBIfam" id="TIGR00675">
    <property type="entry name" value="dcm"/>
    <property type="match status" value="1"/>
</dbReference>
<dbReference type="RefSeq" id="WP_387963504.1">
    <property type="nucleotide sequence ID" value="NZ_JBHSGP010000014.1"/>
</dbReference>
<organism evidence="9 10">
    <name type="scientific">Geojedonia litorea</name>
    <dbReference type="NCBI Taxonomy" id="1268269"/>
    <lineage>
        <taxon>Bacteria</taxon>
        <taxon>Pseudomonadati</taxon>
        <taxon>Bacteroidota</taxon>
        <taxon>Flavobacteriia</taxon>
        <taxon>Flavobacteriales</taxon>
        <taxon>Flavobacteriaceae</taxon>
        <taxon>Geojedonia</taxon>
    </lineage>
</organism>
<keyword evidence="10" id="KW-1185">Reference proteome</keyword>
<name>A0ABV9N6W1_9FLAO</name>
<dbReference type="InterPro" id="IPR001525">
    <property type="entry name" value="C5_MeTfrase"/>
</dbReference>
<dbReference type="PROSITE" id="PS51679">
    <property type="entry name" value="SAM_MT_C5"/>
    <property type="match status" value="1"/>
</dbReference>
<keyword evidence="4 7" id="KW-0949">S-adenosyl-L-methionine</keyword>
<accession>A0ABV9N6W1</accession>
<dbReference type="GO" id="GO:0032259">
    <property type="term" value="P:methylation"/>
    <property type="evidence" value="ECO:0007669"/>
    <property type="project" value="UniProtKB-KW"/>
</dbReference>
<evidence type="ECO:0000256" key="5">
    <source>
        <dbReference type="ARBA" id="ARBA00022747"/>
    </source>
</evidence>
<dbReference type="InterPro" id="IPR050390">
    <property type="entry name" value="C5-Methyltransferase"/>
</dbReference>
<evidence type="ECO:0000256" key="7">
    <source>
        <dbReference type="PROSITE-ProRule" id="PRU01016"/>
    </source>
</evidence>
<comment type="similarity">
    <text evidence="7 8">Belongs to the class I-like SAM-binding methyltransferase superfamily. C5-methyltransferase family.</text>
</comment>
<comment type="caution">
    <text evidence="9">The sequence shown here is derived from an EMBL/GenBank/DDBJ whole genome shotgun (WGS) entry which is preliminary data.</text>
</comment>
<keyword evidence="5" id="KW-0680">Restriction system</keyword>
<dbReference type="InterPro" id="IPR029063">
    <property type="entry name" value="SAM-dependent_MTases_sf"/>
</dbReference>
<evidence type="ECO:0000256" key="3">
    <source>
        <dbReference type="ARBA" id="ARBA00022679"/>
    </source>
</evidence>
<keyword evidence="2 7" id="KW-0489">Methyltransferase</keyword>
<dbReference type="GO" id="GO:0003886">
    <property type="term" value="F:DNA (cytosine-5-)-methyltransferase activity"/>
    <property type="evidence" value="ECO:0007669"/>
    <property type="project" value="UniProtKB-EC"/>
</dbReference>
<comment type="catalytic activity">
    <reaction evidence="6">
        <text>a 2'-deoxycytidine in DNA + S-adenosyl-L-methionine = a 5-methyl-2'-deoxycytidine in DNA + S-adenosyl-L-homocysteine + H(+)</text>
        <dbReference type="Rhea" id="RHEA:13681"/>
        <dbReference type="Rhea" id="RHEA-COMP:11369"/>
        <dbReference type="Rhea" id="RHEA-COMP:11370"/>
        <dbReference type="ChEBI" id="CHEBI:15378"/>
        <dbReference type="ChEBI" id="CHEBI:57856"/>
        <dbReference type="ChEBI" id="CHEBI:59789"/>
        <dbReference type="ChEBI" id="CHEBI:85452"/>
        <dbReference type="ChEBI" id="CHEBI:85454"/>
        <dbReference type="EC" id="2.1.1.37"/>
    </reaction>
</comment>
<keyword evidence="3 7" id="KW-0808">Transferase</keyword>
<dbReference type="PANTHER" id="PTHR10629">
    <property type="entry name" value="CYTOSINE-SPECIFIC METHYLTRANSFERASE"/>
    <property type="match status" value="1"/>
</dbReference>